<proteinExistence type="predicted"/>
<accession>A0A4P2QBH1</accession>
<name>A0A4P2QBH1_SORCE</name>
<dbReference type="Proteomes" id="UP000295781">
    <property type="component" value="Chromosome"/>
</dbReference>
<sequence length="178" mass="19830">MLCVRSCNPLAAPGPVIEVDPATRCTKALPGNELSHLTVTRRGLVAYEDDDNIWPGALLTLAECNLGDKVFAELGVDANLPRIWPLFEVCEADESDGLTEFELSCEVAKLSHKLPGDTLKAIWHSSERLSEQCRTATEQLAIDHARYFLRLLRGAGEENMLPWPPRLRERVFEVFGKS</sequence>
<organism evidence="1 2">
    <name type="scientific">Sorangium cellulosum</name>
    <name type="common">Polyangium cellulosum</name>
    <dbReference type="NCBI Taxonomy" id="56"/>
    <lineage>
        <taxon>Bacteria</taxon>
        <taxon>Pseudomonadati</taxon>
        <taxon>Myxococcota</taxon>
        <taxon>Polyangia</taxon>
        <taxon>Polyangiales</taxon>
        <taxon>Polyangiaceae</taxon>
        <taxon>Sorangium</taxon>
    </lineage>
</organism>
<evidence type="ECO:0000313" key="1">
    <source>
        <dbReference type="EMBL" id="AUX27005.1"/>
    </source>
</evidence>
<protein>
    <submittedName>
        <fullName evidence="1">Uncharacterized protein</fullName>
    </submittedName>
</protein>
<dbReference type="AlphaFoldDB" id="A0A4P2QBH1"/>
<dbReference type="EMBL" id="CP012670">
    <property type="protein sequence ID" value="AUX27005.1"/>
    <property type="molecule type" value="Genomic_DNA"/>
</dbReference>
<dbReference type="RefSeq" id="WP_129354991.1">
    <property type="nucleotide sequence ID" value="NZ_CP012670.1"/>
</dbReference>
<evidence type="ECO:0000313" key="2">
    <source>
        <dbReference type="Proteomes" id="UP000295781"/>
    </source>
</evidence>
<reference evidence="1 2" key="1">
    <citation type="submission" date="2015-09" db="EMBL/GenBank/DDBJ databases">
        <title>Sorangium comparison.</title>
        <authorList>
            <person name="Zaburannyi N."/>
            <person name="Bunk B."/>
            <person name="Overmann J."/>
            <person name="Mueller R."/>
        </authorList>
    </citation>
    <scope>NUCLEOTIDE SEQUENCE [LARGE SCALE GENOMIC DNA]</scope>
    <source>
        <strain evidence="1 2">So ceGT47</strain>
    </source>
</reference>
<gene>
    <name evidence="1" type="ORF">SOCEGT47_075780</name>
</gene>